<dbReference type="InterPro" id="IPR011010">
    <property type="entry name" value="DNA_brk_join_enz"/>
</dbReference>
<reference evidence="3" key="1">
    <citation type="journal article" date="2016" name="Nat. Commun.">
        <title>The Gonium pectorale genome demonstrates co-option of cell cycle regulation during the evolution of multicellularity.</title>
        <authorList>
            <person name="Hanschen E.R."/>
            <person name="Marriage T.N."/>
            <person name="Ferris P.J."/>
            <person name="Hamaji T."/>
            <person name="Toyoda A."/>
            <person name="Fujiyama A."/>
            <person name="Neme R."/>
            <person name="Noguchi H."/>
            <person name="Minakuchi Y."/>
            <person name="Suzuki M."/>
            <person name="Kawai-Toyooka H."/>
            <person name="Smith D.R."/>
            <person name="Sparks H."/>
            <person name="Anderson J."/>
            <person name="Bakaric R."/>
            <person name="Luria V."/>
            <person name="Karger A."/>
            <person name="Kirschner M.W."/>
            <person name="Durand P.M."/>
            <person name="Michod R.E."/>
            <person name="Nozaki H."/>
            <person name="Olson B.J."/>
        </authorList>
    </citation>
    <scope>NUCLEOTIDE SEQUENCE [LARGE SCALE GENOMIC DNA]</scope>
    <source>
        <strain evidence="3">NIES-2863</strain>
    </source>
</reference>
<dbReference type="Proteomes" id="UP000075714">
    <property type="component" value="Unassembled WGS sequence"/>
</dbReference>
<dbReference type="GO" id="GO:0006310">
    <property type="term" value="P:DNA recombination"/>
    <property type="evidence" value="ECO:0007669"/>
    <property type="project" value="UniProtKB-KW"/>
</dbReference>
<dbReference type="GO" id="GO:0015074">
    <property type="term" value="P:DNA integration"/>
    <property type="evidence" value="ECO:0007669"/>
    <property type="project" value="InterPro"/>
</dbReference>
<name>A0A150FXD5_GONPE</name>
<dbReference type="InterPro" id="IPR013762">
    <property type="entry name" value="Integrase-like_cat_sf"/>
</dbReference>
<dbReference type="GO" id="GO:0003677">
    <property type="term" value="F:DNA binding"/>
    <property type="evidence" value="ECO:0007669"/>
    <property type="project" value="InterPro"/>
</dbReference>
<dbReference type="Gene3D" id="1.10.443.10">
    <property type="entry name" value="Intergrase catalytic core"/>
    <property type="match status" value="1"/>
</dbReference>
<keyword evidence="3" id="KW-1185">Reference proteome</keyword>
<evidence type="ECO:0000313" key="2">
    <source>
        <dbReference type="EMBL" id="KXZ42237.1"/>
    </source>
</evidence>
<accession>A0A150FXD5</accession>
<comment type="caution">
    <text evidence="2">The sequence shown here is derived from an EMBL/GenBank/DDBJ whole genome shotgun (WGS) entry which is preliminary data.</text>
</comment>
<keyword evidence="1" id="KW-0233">DNA recombination</keyword>
<proteinExistence type="predicted"/>
<dbReference type="EMBL" id="LSYV01000177">
    <property type="protein sequence ID" value="KXZ42237.1"/>
    <property type="molecule type" value="Genomic_DNA"/>
</dbReference>
<dbReference type="AlphaFoldDB" id="A0A150FXD5"/>
<evidence type="ECO:0000256" key="1">
    <source>
        <dbReference type="ARBA" id="ARBA00023172"/>
    </source>
</evidence>
<evidence type="ECO:0008006" key="4">
    <source>
        <dbReference type="Google" id="ProtNLM"/>
    </source>
</evidence>
<dbReference type="OrthoDB" id="542329at2759"/>
<protein>
    <recommendedName>
        <fullName evidence="4">Tyr recombinase domain-containing protein</fullName>
    </recommendedName>
</protein>
<evidence type="ECO:0000313" key="3">
    <source>
        <dbReference type="Proteomes" id="UP000075714"/>
    </source>
</evidence>
<sequence>MCSEAGITTHITPHSLRIGGNSAAVDNGVPAEVRRAHGRWLLPGMVDLYTRRSPDTGIDLTRRMTGR</sequence>
<organism evidence="2 3">
    <name type="scientific">Gonium pectorale</name>
    <name type="common">Green alga</name>
    <dbReference type="NCBI Taxonomy" id="33097"/>
    <lineage>
        <taxon>Eukaryota</taxon>
        <taxon>Viridiplantae</taxon>
        <taxon>Chlorophyta</taxon>
        <taxon>core chlorophytes</taxon>
        <taxon>Chlorophyceae</taxon>
        <taxon>CS clade</taxon>
        <taxon>Chlamydomonadales</taxon>
        <taxon>Volvocaceae</taxon>
        <taxon>Gonium</taxon>
    </lineage>
</organism>
<dbReference type="SUPFAM" id="SSF56349">
    <property type="entry name" value="DNA breaking-rejoining enzymes"/>
    <property type="match status" value="1"/>
</dbReference>
<gene>
    <name evidence="2" type="ORF">GPECTOR_177g232</name>
</gene>